<organism evidence="1">
    <name type="scientific">Ooceraea biroi</name>
    <name type="common">Clonal raider ant</name>
    <name type="synonym">Cerapachys biroi</name>
    <dbReference type="NCBI Taxonomy" id="2015173"/>
    <lineage>
        <taxon>Eukaryota</taxon>
        <taxon>Metazoa</taxon>
        <taxon>Ecdysozoa</taxon>
        <taxon>Arthropoda</taxon>
        <taxon>Hexapoda</taxon>
        <taxon>Insecta</taxon>
        <taxon>Pterygota</taxon>
        <taxon>Neoptera</taxon>
        <taxon>Endopterygota</taxon>
        <taxon>Hymenoptera</taxon>
        <taxon>Apocrita</taxon>
        <taxon>Aculeata</taxon>
        <taxon>Formicoidea</taxon>
        <taxon>Formicidae</taxon>
        <taxon>Dorylinae</taxon>
        <taxon>Ooceraea</taxon>
    </lineage>
</organism>
<protein>
    <submittedName>
        <fullName evidence="1">Uncharacterized protein</fullName>
    </submittedName>
</protein>
<reference evidence="1" key="2">
    <citation type="submission" date="2018-07" db="EMBL/GenBank/DDBJ databases">
        <authorList>
            <person name="Mckenzie S.K."/>
            <person name="Kronauer D.J.C."/>
        </authorList>
    </citation>
    <scope>NUCLEOTIDE SEQUENCE</scope>
    <source>
        <strain evidence="1">Clonal line C1</strain>
    </source>
</reference>
<name>A0A3L8DLK7_OOCBI</name>
<dbReference type="Proteomes" id="UP000279307">
    <property type="component" value="Chromosome 6"/>
</dbReference>
<evidence type="ECO:0000313" key="1">
    <source>
        <dbReference type="EMBL" id="RLU21315.1"/>
    </source>
</evidence>
<accession>A0A3L8DLK7</accession>
<dbReference type="EMBL" id="QOIP01000006">
    <property type="protein sequence ID" value="RLU21315.1"/>
    <property type="molecule type" value="Genomic_DNA"/>
</dbReference>
<gene>
    <name evidence="1" type="ORF">DMN91_005688</name>
</gene>
<proteinExistence type="predicted"/>
<sequence length="213" mass="23620">MPKATAVFSSRGRICPMADIDTPGIDLFFNKRSNSRDVDDPLTQRSTREGVVKLSMISSSYWISTSEMLLSVFMKGVFAFATNGDRKFAKQSSIPFGKLCAAGAKPNEIIVFTKHGASFFSLLSVGRVEEAAGERSAKISRKHLAYPKLKHNEKARVYTPCLIIIVRSTVRAYSEGYAWARTSENVRGREGSKVVMGSIESEGLFDRLHQERA</sequence>
<comment type="caution">
    <text evidence="1">The sequence shown here is derived from an EMBL/GenBank/DDBJ whole genome shotgun (WGS) entry which is preliminary data.</text>
</comment>
<reference evidence="1" key="1">
    <citation type="journal article" date="2018" name="Genome Res.">
        <title>The genomic architecture and molecular evolution of ant odorant receptors.</title>
        <authorList>
            <person name="McKenzie S.K."/>
            <person name="Kronauer D.J.C."/>
        </authorList>
    </citation>
    <scope>NUCLEOTIDE SEQUENCE [LARGE SCALE GENOMIC DNA]</scope>
    <source>
        <strain evidence="1">Clonal line C1</strain>
    </source>
</reference>
<dbReference type="AlphaFoldDB" id="A0A3L8DLK7"/>